<dbReference type="PANTHER" id="PTHR32305">
    <property type="match status" value="1"/>
</dbReference>
<dbReference type="NCBIfam" id="TIGR01646">
    <property type="entry name" value="vgr_GE"/>
    <property type="match status" value="1"/>
</dbReference>
<accession>A0A1C3EDR2</accession>
<dbReference type="Proteomes" id="UP000094936">
    <property type="component" value="Unassembled WGS sequence"/>
</dbReference>
<dbReference type="Pfam" id="PF04717">
    <property type="entry name" value="Phage_base_V"/>
    <property type="match status" value="1"/>
</dbReference>
<keyword evidence="7" id="KW-1185">Reference proteome</keyword>
<dbReference type="SUPFAM" id="SSF69349">
    <property type="entry name" value="Phage fibre proteins"/>
    <property type="match status" value="1"/>
</dbReference>
<comment type="subcellular location">
    <subcellularLocation>
        <location evidence="1">Secreted</location>
    </subcellularLocation>
</comment>
<dbReference type="Pfam" id="PF22178">
    <property type="entry name" value="Gp5_trimer_C"/>
    <property type="match status" value="1"/>
</dbReference>
<gene>
    <name evidence="6" type="ORF">A8L45_17375</name>
</gene>
<dbReference type="Gene3D" id="2.40.50.230">
    <property type="entry name" value="Gp5 N-terminal domain"/>
    <property type="match status" value="1"/>
</dbReference>
<dbReference type="InterPro" id="IPR050708">
    <property type="entry name" value="T6SS_VgrG/RHS"/>
</dbReference>
<evidence type="ECO:0000256" key="3">
    <source>
        <dbReference type="ARBA" id="ARBA00022525"/>
    </source>
</evidence>
<dbReference type="SUPFAM" id="SSF69279">
    <property type="entry name" value="Phage tail proteins"/>
    <property type="match status" value="2"/>
</dbReference>
<name>A0A1C3EDR2_9GAMM</name>
<dbReference type="SUPFAM" id="SSF69255">
    <property type="entry name" value="gp5 N-terminal domain-like"/>
    <property type="match status" value="1"/>
</dbReference>
<dbReference type="AlphaFoldDB" id="A0A1C3EDR2"/>
<sequence length="661" mass="72226">MSGFPLRHQSRVLTVKLSDGNQYAVTHFHCIERLSSASEFSFTLSSSKEISNNILGNPIKVRFQHADSHRDFHGLASSLELTDHSPQKQRFYYRIEALDPLSLLSHSRRRQVFQNLTTKQIIETLLSQSGLKKYVQFSVSGSGKKHPYCVQLEESDLQFIQRLLADDGWHYCLSHTESKPMVKVIDATEQLPSLSDPIFYRDGKDGDVSVLSNWRQKASLGTTSVTLADYSADVDERIDSGENKSAHPHSQLSLKDCRFGTGIDNKAALRESAKSLMHSLDNEKYSAGASSSLATLSCGTCFTLKQHPVSANNQTYLIKQITHAVTVDESGEFSGYQNHFDCWPVSFPFVPLRLKKPRVFSAQTALVTGPKGDEIYADKHGRIKVQFHWDTEGKGDENTSCWLPVSQGVASKGFGMQFLPRVGDSVLVQFIDGDPDRPLVVGSYYGQNQISPFSSVTQCGIKTRSTPNGSSTQGNELRFDDQKDKEQVFVHAEKDLAINVNNDSQHQVKGTMTMQAEKAMTLSAKETLTASSDQDINISGKEGISLNSGQKVQIHADSEIEVSSTSSHTFNGSELSLSGKSKITLSVGASKIEIAASGITIDAPSISIKGSAKAELSANMVTVDGQMTTLKGQIAKVEGGTMTTVKAGALLKIQGALTQIN</sequence>
<evidence type="ECO:0000256" key="1">
    <source>
        <dbReference type="ARBA" id="ARBA00004613"/>
    </source>
</evidence>
<evidence type="ECO:0000259" key="5">
    <source>
        <dbReference type="Pfam" id="PF22178"/>
    </source>
</evidence>
<dbReference type="Gene3D" id="2.30.110.50">
    <property type="match status" value="1"/>
</dbReference>
<reference evidence="6 7" key="1">
    <citation type="submission" date="2016-05" db="EMBL/GenBank/DDBJ databases">
        <title>Genomic Taxonomy of the Vibrionaceae.</title>
        <authorList>
            <person name="Gomez-Gil B."/>
            <person name="Enciso-Ibarra J."/>
        </authorList>
    </citation>
    <scope>NUCLEOTIDE SEQUENCE [LARGE SCALE GENOMIC DNA]</scope>
    <source>
        <strain evidence="6 7">CAIM 1920</strain>
    </source>
</reference>
<dbReference type="Gene3D" id="3.55.50.10">
    <property type="entry name" value="Baseplate protein-like domains"/>
    <property type="match status" value="1"/>
</dbReference>
<evidence type="ECO:0000313" key="6">
    <source>
        <dbReference type="EMBL" id="ODA31359.1"/>
    </source>
</evidence>
<dbReference type="NCBIfam" id="TIGR03361">
    <property type="entry name" value="VI_Rhs_Vgr"/>
    <property type="match status" value="1"/>
</dbReference>
<proteinExistence type="inferred from homology"/>
<dbReference type="InterPro" id="IPR006533">
    <property type="entry name" value="T6SS_Vgr_RhsGE"/>
</dbReference>
<protein>
    <submittedName>
        <fullName evidence="6">Type IV secretion protein Rhs</fullName>
    </submittedName>
</protein>
<dbReference type="Gene3D" id="4.10.220.110">
    <property type="match status" value="1"/>
</dbReference>
<evidence type="ECO:0000259" key="4">
    <source>
        <dbReference type="Pfam" id="PF04717"/>
    </source>
</evidence>
<dbReference type="RefSeq" id="WP_068904602.1">
    <property type="nucleotide sequence ID" value="NZ_JBHUIF010000019.1"/>
</dbReference>
<comment type="caution">
    <text evidence="6">The sequence shown here is derived from an EMBL/GenBank/DDBJ whole genome shotgun (WGS) entry which is preliminary data.</text>
</comment>
<dbReference type="PANTHER" id="PTHR32305:SF15">
    <property type="entry name" value="PROTEIN RHSA-RELATED"/>
    <property type="match status" value="1"/>
</dbReference>
<keyword evidence="3" id="KW-0964">Secreted</keyword>
<comment type="similarity">
    <text evidence="2">Belongs to the VgrG protein family.</text>
</comment>
<dbReference type="GO" id="GO:0005576">
    <property type="term" value="C:extracellular region"/>
    <property type="evidence" value="ECO:0007669"/>
    <property type="project" value="UniProtKB-SubCell"/>
</dbReference>
<dbReference type="InterPro" id="IPR037026">
    <property type="entry name" value="Vgr_OB-fold_dom_sf"/>
</dbReference>
<dbReference type="OrthoDB" id="9762420at2"/>
<dbReference type="InterPro" id="IPR017847">
    <property type="entry name" value="T6SS_RhsGE_Vgr_subset"/>
</dbReference>
<dbReference type="Pfam" id="PF05954">
    <property type="entry name" value="Phage_GPD"/>
    <property type="match status" value="1"/>
</dbReference>
<dbReference type="InterPro" id="IPR006531">
    <property type="entry name" value="Gp5/Vgr_OB"/>
</dbReference>
<evidence type="ECO:0000256" key="2">
    <source>
        <dbReference type="ARBA" id="ARBA00005558"/>
    </source>
</evidence>
<organism evidence="6 7">
    <name type="scientific">Veronia pacifica</name>
    <dbReference type="NCBI Taxonomy" id="1080227"/>
    <lineage>
        <taxon>Bacteria</taxon>
        <taxon>Pseudomonadati</taxon>
        <taxon>Pseudomonadota</taxon>
        <taxon>Gammaproteobacteria</taxon>
        <taxon>Vibrionales</taxon>
        <taxon>Vibrionaceae</taxon>
        <taxon>Veronia</taxon>
    </lineage>
</organism>
<feature type="domain" description="Gp5/Type VI secretion system Vgr C-terminal trimerisation" evidence="5">
    <location>
        <begin position="460"/>
        <end position="566"/>
    </location>
</feature>
<dbReference type="STRING" id="1080227.A8L45_17375"/>
<dbReference type="EMBL" id="LYBM01000037">
    <property type="protein sequence ID" value="ODA31359.1"/>
    <property type="molecule type" value="Genomic_DNA"/>
</dbReference>
<feature type="domain" description="Gp5/Type VI secretion system Vgr protein OB-fold" evidence="4">
    <location>
        <begin position="377"/>
        <end position="445"/>
    </location>
</feature>
<evidence type="ECO:0000313" key="7">
    <source>
        <dbReference type="Proteomes" id="UP000094936"/>
    </source>
</evidence>
<dbReference type="InterPro" id="IPR054030">
    <property type="entry name" value="Gp5_Vgr_C"/>
</dbReference>